<accession>A0A5R8MIN0</accession>
<proteinExistence type="predicted"/>
<protein>
    <submittedName>
        <fullName evidence="2">Beta-ketoacyl synthase chain length factor</fullName>
    </submittedName>
</protein>
<comment type="caution">
    <text evidence="2">The sequence shown here is derived from an EMBL/GenBank/DDBJ whole genome shotgun (WGS) entry which is preliminary data.</text>
</comment>
<feature type="domain" description="Beta-ketoacyl synthase-like N-terminal" evidence="1">
    <location>
        <begin position="31"/>
        <end position="186"/>
    </location>
</feature>
<evidence type="ECO:0000313" key="3">
    <source>
        <dbReference type="Proteomes" id="UP000306973"/>
    </source>
</evidence>
<dbReference type="Pfam" id="PF13723">
    <property type="entry name" value="Ketoacyl-synt_2"/>
    <property type="match status" value="1"/>
</dbReference>
<dbReference type="InterPro" id="IPR014030">
    <property type="entry name" value="Ketoacyl_synth_N"/>
</dbReference>
<evidence type="ECO:0000313" key="2">
    <source>
        <dbReference type="EMBL" id="TLF51813.1"/>
    </source>
</evidence>
<keyword evidence="3" id="KW-1185">Reference proteome</keyword>
<sequence>MEQLRLSDWLGWRPGEHNASAHSRLLPYEKPGRSLPTMLRRRLDNAGRATCDILAALDPMARFPLVHASRHGDADHTLAMLKALAGNELPSPTRFSMSVHNATLGVHAIANQHRRPLQAIGAGGNEFEALLWEAFGYLHAGHDAVVIVFSEGELPDEYAPCTSHPGVACSVGLRLTLGNGLEILSELHPQAPTSPTPLEVIDWLIDATCHWAIEEA</sequence>
<name>A0A5R8MIN0_9GAMM</name>
<evidence type="ECO:0000259" key="1">
    <source>
        <dbReference type="Pfam" id="PF13723"/>
    </source>
</evidence>
<dbReference type="Proteomes" id="UP000306973">
    <property type="component" value="Unassembled WGS sequence"/>
</dbReference>
<organism evidence="2 3">
    <name type="scientific">Halomonas urmiana</name>
    <dbReference type="NCBI Taxonomy" id="490901"/>
    <lineage>
        <taxon>Bacteria</taxon>
        <taxon>Pseudomonadati</taxon>
        <taxon>Pseudomonadota</taxon>
        <taxon>Gammaproteobacteria</taxon>
        <taxon>Oceanospirillales</taxon>
        <taxon>Halomonadaceae</taxon>
        <taxon>Halomonas</taxon>
    </lineage>
</organism>
<dbReference type="EMBL" id="VBUI01000009">
    <property type="protein sequence ID" value="TLF51813.1"/>
    <property type="molecule type" value="Genomic_DNA"/>
</dbReference>
<gene>
    <name evidence="2" type="ORF">FEI13_07610</name>
</gene>
<reference evidence="2 3" key="1">
    <citation type="journal article" date="2007" name="Int. J. Syst. Evol. Microbiol.">
        <title>Halomonas saccharevitans sp. nov., Halomonas arcis sp. nov. and Halomonas subterranea sp. nov., halophilic bacteria isolated from hypersaline environments of China.</title>
        <authorList>
            <person name="Xu X.W."/>
            <person name="Wu Y.H."/>
            <person name="Zhou Z."/>
            <person name="Wang C.S."/>
            <person name="Zhou Y.G."/>
            <person name="Zhang H.B."/>
            <person name="Wang Y."/>
            <person name="Wu M."/>
        </authorList>
    </citation>
    <scope>NUCLEOTIDE SEQUENCE [LARGE SCALE GENOMIC DNA]</scope>
    <source>
        <strain evidence="2 3">TBZ3</strain>
    </source>
</reference>
<dbReference type="OrthoDB" id="9798676at2"/>
<dbReference type="AlphaFoldDB" id="A0A5R8MIN0"/>